<evidence type="ECO:0000313" key="2">
    <source>
        <dbReference type="EMBL" id="JAH39116.1"/>
    </source>
</evidence>
<evidence type="ECO:0000256" key="1">
    <source>
        <dbReference type="SAM" id="MobiDB-lite"/>
    </source>
</evidence>
<organism evidence="2">
    <name type="scientific">Anguilla anguilla</name>
    <name type="common">European freshwater eel</name>
    <name type="synonym">Muraena anguilla</name>
    <dbReference type="NCBI Taxonomy" id="7936"/>
    <lineage>
        <taxon>Eukaryota</taxon>
        <taxon>Metazoa</taxon>
        <taxon>Chordata</taxon>
        <taxon>Craniata</taxon>
        <taxon>Vertebrata</taxon>
        <taxon>Euteleostomi</taxon>
        <taxon>Actinopterygii</taxon>
        <taxon>Neopterygii</taxon>
        <taxon>Teleostei</taxon>
        <taxon>Anguilliformes</taxon>
        <taxon>Anguillidae</taxon>
        <taxon>Anguilla</taxon>
    </lineage>
</organism>
<name>A0A0E9SCW1_ANGAN</name>
<reference evidence="2" key="2">
    <citation type="journal article" date="2015" name="Fish Shellfish Immunol.">
        <title>Early steps in the European eel (Anguilla anguilla)-Vibrio vulnificus interaction in the gills: Role of the RtxA13 toxin.</title>
        <authorList>
            <person name="Callol A."/>
            <person name="Pajuelo D."/>
            <person name="Ebbesson L."/>
            <person name="Teles M."/>
            <person name="MacKenzie S."/>
            <person name="Amaro C."/>
        </authorList>
    </citation>
    <scope>NUCLEOTIDE SEQUENCE</scope>
</reference>
<accession>A0A0E9SCW1</accession>
<protein>
    <submittedName>
        <fullName evidence="2">Uncharacterized protein</fullName>
    </submittedName>
</protein>
<feature type="region of interest" description="Disordered" evidence="1">
    <location>
        <begin position="1"/>
        <end position="24"/>
    </location>
</feature>
<proteinExistence type="predicted"/>
<reference evidence="2" key="1">
    <citation type="submission" date="2014-11" db="EMBL/GenBank/DDBJ databases">
        <authorList>
            <person name="Amaro Gonzalez C."/>
        </authorList>
    </citation>
    <scope>NUCLEOTIDE SEQUENCE</scope>
</reference>
<dbReference type="AlphaFoldDB" id="A0A0E9SCW1"/>
<sequence length="24" mass="2682">MKTSADTFPLNHPHLSPATQQTCR</sequence>
<dbReference type="EMBL" id="GBXM01069461">
    <property type="protein sequence ID" value="JAH39116.1"/>
    <property type="molecule type" value="Transcribed_RNA"/>
</dbReference>